<keyword evidence="1" id="KW-1133">Transmembrane helix</keyword>
<reference evidence="3 4" key="1">
    <citation type="journal article" date="2023" name="Mol. Ecol. Resour.">
        <title>Chromosome-level genome assembly of a triploid poplar Populus alba 'Berolinensis'.</title>
        <authorList>
            <person name="Chen S."/>
            <person name="Yu Y."/>
            <person name="Wang X."/>
            <person name="Wang S."/>
            <person name="Zhang T."/>
            <person name="Zhou Y."/>
            <person name="He R."/>
            <person name="Meng N."/>
            <person name="Wang Y."/>
            <person name="Liu W."/>
            <person name="Liu Z."/>
            <person name="Liu J."/>
            <person name="Guo Q."/>
            <person name="Huang H."/>
            <person name="Sederoff R.R."/>
            <person name="Wang G."/>
            <person name="Qu G."/>
            <person name="Chen S."/>
        </authorList>
    </citation>
    <scope>NUCLEOTIDE SEQUENCE [LARGE SCALE GENOMIC DNA]</scope>
    <source>
        <strain evidence="3">SC-2020</strain>
    </source>
</reference>
<keyword evidence="1" id="KW-0812">Transmembrane</keyword>
<evidence type="ECO:0000313" key="3">
    <source>
        <dbReference type="EMBL" id="KAJ7015505.1"/>
    </source>
</evidence>
<evidence type="ECO:0000313" key="2">
    <source>
        <dbReference type="EMBL" id="KAJ7015482.1"/>
    </source>
</evidence>
<dbReference type="AlphaFoldDB" id="A0AAD6RVX9"/>
<keyword evidence="1" id="KW-0472">Membrane</keyword>
<comment type="caution">
    <text evidence="3">The sequence shown here is derived from an EMBL/GenBank/DDBJ whole genome shotgun (WGS) entry which is preliminary data.</text>
</comment>
<evidence type="ECO:0000256" key="1">
    <source>
        <dbReference type="SAM" id="Phobius"/>
    </source>
</evidence>
<dbReference type="EMBL" id="JAQIZT010000001">
    <property type="protein sequence ID" value="KAJ7015505.1"/>
    <property type="molecule type" value="Genomic_DNA"/>
</dbReference>
<evidence type="ECO:0000313" key="4">
    <source>
        <dbReference type="Proteomes" id="UP001164929"/>
    </source>
</evidence>
<dbReference type="EMBL" id="JAQIZT010000001">
    <property type="protein sequence ID" value="KAJ7015482.1"/>
    <property type="molecule type" value="Genomic_DNA"/>
</dbReference>
<keyword evidence="4" id="KW-1185">Reference proteome</keyword>
<feature type="transmembrane region" description="Helical" evidence="1">
    <location>
        <begin position="139"/>
        <end position="161"/>
    </location>
</feature>
<accession>A0AAD6RVX9</accession>
<organism evidence="3 4">
    <name type="scientific">Populus alba x Populus x berolinensis</name>
    <dbReference type="NCBI Taxonomy" id="444605"/>
    <lineage>
        <taxon>Eukaryota</taxon>
        <taxon>Viridiplantae</taxon>
        <taxon>Streptophyta</taxon>
        <taxon>Embryophyta</taxon>
        <taxon>Tracheophyta</taxon>
        <taxon>Spermatophyta</taxon>
        <taxon>Magnoliopsida</taxon>
        <taxon>eudicotyledons</taxon>
        <taxon>Gunneridae</taxon>
        <taxon>Pentapetalae</taxon>
        <taxon>rosids</taxon>
        <taxon>fabids</taxon>
        <taxon>Malpighiales</taxon>
        <taxon>Salicaceae</taxon>
        <taxon>Saliceae</taxon>
        <taxon>Populus</taxon>
    </lineage>
</organism>
<gene>
    <name evidence="2" type="ORF">NC653_004699</name>
    <name evidence="3" type="ORF">NC653_004719</name>
</gene>
<proteinExistence type="predicted"/>
<name>A0AAD6RVX9_9ROSI</name>
<protein>
    <submittedName>
        <fullName evidence="3">Uncharacterized protein</fullName>
    </submittedName>
</protein>
<sequence length="181" mass="20705">MAPSLYAYSIVIHFSLTKENEEQKQPFSLQATTPKHIYKSSLIQALELKFPTVSIEKQDDEQPVFLQSTTPPQISTSCFIQTPQLQFPTSIVLTSLVSLYSDFKFIFVHCNEIDMFMPFFNSLVFYSCQPLLLIFHSLYSLHVCAVICVLVAMLNVYLLLLCDVDCYQVNKCKLMTINFGC</sequence>
<dbReference type="Proteomes" id="UP001164929">
    <property type="component" value="Chromosome 1"/>
</dbReference>